<dbReference type="STRING" id="1802519.A2961_03730"/>
<dbReference type="AlphaFoldDB" id="A0A1F8BFI6"/>
<proteinExistence type="predicted"/>
<protein>
    <submittedName>
        <fullName evidence="1">Uncharacterized protein</fullName>
    </submittedName>
</protein>
<name>A0A1F8BFI6_9BACT</name>
<comment type="caution">
    <text evidence="1">The sequence shown here is derived from an EMBL/GenBank/DDBJ whole genome shotgun (WGS) entry which is preliminary data.</text>
</comment>
<accession>A0A1F8BFI6</accession>
<gene>
    <name evidence="1" type="ORF">A2961_03730</name>
</gene>
<evidence type="ECO:0000313" key="2">
    <source>
        <dbReference type="Proteomes" id="UP000177082"/>
    </source>
</evidence>
<evidence type="ECO:0000313" key="1">
    <source>
        <dbReference type="EMBL" id="OGM62814.1"/>
    </source>
</evidence>
<reference evidence="1 2" key="1">
    <citation type="journal article" date="2016" name="Nat. Commun.">
        <title>Thousands of microbial genomes shed light on interconnected biogeochemical processes in an aquifer system.</title>
        <authorList>
            <person name="Anantharaman K."/>
            <person name="Brown C.T."/>
            <person name="Hug L.A."/>
            <person name="Sharon I."/>
            <person name="Castelle C.J."/>
            <person name="Probst A.J."/>
            <person name="Thomas B.C."/>
            <person name="Singh A."/>
            <person name="Wilkins M.J."/>
            <person name="Karaoz U."/>
            <person name="Brodie E.L."/>
            <person name="Williams K.H."/>
            <person name="Hubbard S.S."/>
            <person name="Banfield J.F."/>
        </authorList>
    </citation>
    <scope>NUCLEOTIDE SEQUENCE [LARGE SCALE GENOMIC DNA]</scope>
</reference>
<dbReference type="EMBL" id="MGHF01000024">
    <property type="protein sequence ID" value="OGM62814.1"/>
    <property type="molecule type" value="Genomic_DNA"/>
</dbReference>
<sequence>MKYIAIFAVLLGVVILANNTRKNDVSEIEYASQKKQMGEVEVEVLPLQLYSGAPVVFELSLDTHSVDLDYDFRKISNLKDNFGNNYNVVEWNGGSGGHHLKGELTFEKLKGNVGSIVLNLDSIGGIKEKFKWQIGGDENEI</sequence>
<dbReference type="Proteomes" id="UP000177082">
    <property type="component" value="Unassembled WGS sequence"/>
</dbReference>
<organism evidence="1 2">
    <name type="scientific">Candidatus Woesebacteria bacterium RIFCSPLOWO2_01_FULL_39_21</name>
    <dbReference type="NCBI Taxonomy" id="1802519"/>
    <lineage>
        <taxon>Bacteria</taxon>
        <taxon>Candidatus Woeseibacteriota</taxon>
    </lineage>
</organism>